<evidence type="ECO:0000256" key="7">
    <source>
        <dbReference type="ARBA" id="ARBA00022741"/>
    </source>
</evidence>
<evidence type="ECO:0000313" key="15">
    <source>
        <dbReference type="EMBL" id="ABN96046.1"/>
    </source>
</evidence>
<sequence>MDGTPFGRYLLVELVGRGGMGEVWRAHDTATNRTVALKVLPAHLVHDTEYRVRFQREARAAARLSDPHIVPIHGFGEIDGRLYVDMRLIEGRDLEHLLREGPLDPARAVMIIDQVAAALEAAHEVGLVHRDVKPSNILVGKFDFTYLIDFGIARPIDDTGLTSVNRAVGTFHYMAPERFRDGRGDPRSDTYALACVLYQCLTGSRPFHGDSLEQQIAGHLMTPPPRPSTVQPGVPAKFDAVIARGMAKNAAERYRSAIDLAHAARTVITTTLAPPTESASKPASPLGFPALPDTGAHIRTGSSIDELLDHAVSAINRGGDVVDRHAPAFEAEPAYADGEDLLVAPGEPGEIRRLTIMFADLVDSTVLSTEVEPETYRLLVGRYRDQVLRIVGEYEGHVGSTKGDGLLVVFGYPIAHENDVRRAVQAGLEITRDVARLSDQAQRRFGLRINVRVGVHRGLVYLDTAQDDVFGLAANMAARVSGLAPPGSVVVSDSVEPLIKDAFELETLPPAPVKGVKGLISHSRVISERAESSRGPTGPLVGREREMARLRRGWVRAQARTLTTPGVVIRGEAGIGKSRLVTGVVELVEADGGVVLDLAGSPFHADVGLQPVRALLERRCGITRLTEPSRRVELLREEIMLRTLDPDPLIGLLAPVLGIAPEHGYEPVPFEGRKLQESIAAAVLQYLSACHGGRSGLVVVEDGHWLDPSTLELVGDLLRTADGGLLVVITGRHGGWLPGDWPAKVLDLQPLTDEQVDALVVALDPTVTAEECAAVRERCDGVPFYIEQVVSGLGQTDPEENRPSVPDPLYEPLFARLLTRPNVVPVVEAAAVIGRQVDRGLLIAVSGLSEDDVDDVIDELEDAQVLEPRGAGGWRFRHELLREVAAELAPPSVRRELHGRVADALLRGAVGDPDWRLVASHYENAGRYTDAASAYREASAAARLRGALTEARNYLTHALSELEKSPPGAARDRLEIRPRLERGFLAAAMEGYQSVSVADDFERCLELVGTDLRDDEVWSTLVSVSSYYLSRADLDRAAQILGLVESAPDTGREWLRPAVNGALGTIAFVRGEMAVARDYFGKALVSVAIEDRQRMGELWYVPHDPVSMAHEHLAMDRLWHGDLAGAEAAMSAARERAEELGVPLGPYNVVNAIDMEIWLRVDAGQFDRARALVAEMIEKAENYGFDFWQLFGATEQCMVDAEIALSASAPDRATLETLIAALTEFVSFWRAVGLYVYQTHYDCVLAKLLTAAGRRDEARERISTALAIAVETGMHFHDAELLRARARTHSEEVSRAADLASARRLAREQDAPLFELRAALDEFEWRGAGARDVLDAAARRLPADGALPEIARARDLLG</sequence>
<dbReference type="InterPro" id="IPR029787">
    <property type="entry name" value="Nucleotide_cyclase"/>
</dbReference>
<evidence type="ECO:0000256" key="1">
    <source>
        <dbReference type="ARBA" id="ARBA00004162"/>
    </source>
</evidence>
<dbReference type="InterPro" id="IPR011009">
    <property type="entry name" value="Kinase-like_dom_sf"/>
</dbReference>
<dbReference type="PROSITE" id="PS00107">
    <property type="entry name" value="PROTEIN_KINASE_ATP"/>
    <property type="match status" value="1"/>
</dbReference>
<dbReference type="PANTHER" id="PTHR16305">
    <property type="entry name" value="TESTICULAR SOLUBLE ADENYLYL CYCLASE"/>
    <property type="match status" value="1"/>
</dbReference>
<dbReference type="PANTHER" id="PTHR16305:SF28">
    <property type="entry name" value="GUANYLATE CYCLASE DOMAIN-CONTAINING PROTEIN"/>
    <property type="match status" value="1"/>
</dbReference>
<dbReference type="SMART" id="SM00044">
    <property type="entry name" value="CYCc"/>
    <property type="match status" value="1"/>
</dbReference>
<evidence type="ECO:0000259" key="14">
    <source>
        <dbReference type="PROSITE" id="PS50125"/>
    </source>
</evidence>
<evidence type="ECO:0000256" key="12">
    <source>
        <dbReference type="PROSITE-ProRule" id="PRU10141"/>
    </source>
</evidence>
<dbReference type="Pfam" id="PF00069">
    <property type="entry name" value="Pkinase"/>
    <property type="match status" value="1"/>
</dbReference>
<evidence type="ECO:0000256" key="2">
    <source>
        <dbReference type="ARBA" id="ARBA00012513"/>
    </source>
</evidence>
<keyword evidence="6" id="KW-0812">Transmembrane</keyword>
<keyword evidence="9 12" id="KW-0067">ATP-binding</keyword>
<dbReference type="Gene3D" id="1.10.510.10">
    <property type="entry name" value="Transferase(Phosphotransferase) domain 1"/>
    <property type="match status" value="1"/>
</dbReference>
<keyword evidence="3" id="KW-1003">Cell membrane</keyword>
<evidence type="ECO:0000256" key="4">
    <source>
        <dbReference type="ARBA" id="ARBA00022527"/>
    </source>
</evidence>
<dbReference type="SUPFAM" id="SSF55073">
    <property type="entry name" value="Nucleotide cyclase"/>
    <property type="match status" value="1"/>
</dbReference>
<dbReference type="EMBL" id="CP000580">
    <property type="protein sequence ID" value="ABN96046.1"/>
    <property type="molecule type" value="Genomic_DNA"/>
</dbReference>
<dbReference type="PROSITE" id="PS00108">
    <property type="entry name" value="PROTEIN_KINASE_ST"/>
    <property type="match status" value="1"/>
</dbReference>
<feature type="domain" description="Guanylate cyclase" evidence="14">
    <location>
        <begin position="355"/>
        <end position="481"/>
    </location>
</feature>
<dbReference type="FunFam" id="1.10.510.10:FF:000021">
    <property type="entry name" value="Serine/threonine protein kinase"/>
    <property type="match status" value="1"/>
</dbReference>
<organism evidence="15">
    <name type="scientific">Mycobacterium sp. (strain JLS)</name>
    <dbReference type="NCBI Taxonomy" id="164757"/>
    <lineage>
        <taxon>Bacteria</taxon>
        <taxon>Bacillati</taxon>
        <taxon>Actinomycetota</taxon>
        <taxon>Actinomycetes</taxon>
        <taxon>Mycobacteriales</taxon>
        <taxon>Mycobacteriaceae</taxon>
        <taxon>Mycobacterium</taxon>
    </lineage>
</organism>
<dbReference type="SMART" id="SM00220">
    <property type="entry name" value="S_TKc"/>
    <property type="match status" value="1"/>
</dbReference>
<dbReference type="PROSITE" id="PS50011">
    <property type="entry name" value="PROTEIN_KINASE_DOM"/>
    <property type="match status" value="1"/>
</dbReference>
<evidence type="ECO:0000259" key="13">
    <source>
        <dbReference type="PROSITE" id="PS50011"/>
    </source>
</evidence>
<keyword evidence="4" id="KW-0723">Serine/threonine-protein kinase</keyword>
<dbReference type="GO" id="GO:0004674">
    <property type="term" value="F:protein serine/threonine kinase activity"/>
    <property type="evidence" value="ECO:0007669"/>
    <property type="project" value="UniProtKB-KW"/>
</dbReference>
<dbReference type="InterPro" id="IPR001054">
    <property type="entry name" value="A/G_cyclase"/>
</dbReference>
<dbReference type="InterPro" id="IPR027417">
    <property type="entry name" value="P-loop_NTPase"/>
</dbReference>
<dbReference type="Gene3D" id="3.30.200.20">
    <property type="entry name" value="Phosphorylase Kinase, domain 1"/>
    <property type="match status" value="1"/>
</dbReference>
<proteinExistence type="predicted"/>
<dbReference type="GO" id="GO:0080090">
    <property type="term" value="P:regulation of primary metabolic process"/>
    <property type="evidence" value="ECO:0007669"/>
    <property type="project" value="UniProtKB-ARBA"/>
</dbReference>
<dbReference type="InterPro" id="IPR008271">
    <property type="entry name" value="Ser/Thr_kinase_AS"/>
</dbReference>
<dbReference type="EC" id="2.7.11.1" evidence="2"/>
<keyword evidence="10" id="KW-1133">Transmembrane helix</keyword>
<evidence type="ECO:0000256" key="8">
    <source>
        <dbReference type="ARBA" id="ARBA00022777"/>
    </source>
</evidence>
<feature type="domain" description="Protein kinase" evidence="13">
    <location>
        <begin position="9"/>
        <end position="265"/>
    </location>
</feature>
<dbReference type="GO" id="GO:0004016">
    <property type="term" value="F:adenylate cyclase activity"/>
    <property type="evidence" value="ECO:0007669"/>
    <property type="project" value="UniProtKB-ARBA"/>
</dbReference>
<keyword evidence="8 15" id="KW-0418">Kinase</keyword>
<reference evidence="15" key="1">
    <citation type="submission" date="2007-02" db="EMBL/GenBank/DDBJ databases">
        <title>Complete sequence of Mycobacterium sp. JLS.</title>
        <authorList>
            <consortium name="US DOE Joint Genome Institute"/>
            <person name="Copeland A."/>
            <person name="Lucas S."/>
            <person name="Lapidus A."/>
            <person name="Barry K."/>
            <person name="Detter J.C."/>
            <person name="Glavina del Rio T."/>
            <person name="Hammon N."/>
            <person name="Israni S."/>
            <person name="Dalin E."/>
            <person name="Tice H."/>
            <person name="Pitluck S."/>
            <person name="Chain P."/>
            <person name="Malfatti S."/>
            <person name="Shin M."/>
            <person name="Vergez L."/>
            <person name="Schmutz J."/>
            <person name="Larimer F."/>
            <person name="Land M."/>
            <person name="Hauser L."/>
            <person name="Kyrpides N."/>
            <person name="Mikhailova N."/>
            <person name="Miller C.D."/>
            <person name="Anderson A.J."/>
            <person name="Sims R.C."/>
            <person name="Richardson P."/>
        </authorList>
    </citation>
    <scope>NUCLEOTIDE SEQUENCE [LARGE SCALE GENOMIC DNA]</scope>
    <source>
        <strain evidence="15">JLS</strain>
    </source>
</reference>
<keyword evidence="7 12" id="KW-0547">Nucleotide-binding</keyword>
<dbReference type="GO" id="GO:0035556">
    <property type="term" value="P:intracellular signal transduction"/>
    <property type="evidence" value="ECO:0007669"/>
    <property type="project" value="InterPro"/>
</dbReference>
<dbReference type="InterPro" id="IPR000719">
    <property type="entry name" value="Prot_kinase_dom"/>
</dbReference>
<dbReference type="GO" id="GO:0005737">
    <property type="term" value="C:cytoplasm"/>
    <property type="evidence" value="ECO:0007669"/>
    <property type="project" value="TreeGrafter"/>
</dbReference>
<evidence type="ECO:0000256" key="9">
    <source>
        <dbReference type="ARBA" id="ARBA00022840"/>
    </source>
</evidence>
<comment type="subcellular location">
    <subcellularLocation>
        <location evidence="1">Cell membrane</location>
        <topology evidence="1">Single-pass membrane protein</topology>
    </subcellularLocation>
</comment>
<evidence type="ECO:0000256" key="6">
    <source>
        <dbReference type="ARBA" id="ARBA00022692"/>
    </source>
</evidence>
<evidence type="ECO:0000256" key="5">
    <source>
        <dbReference type="ARBA" id="ARBA00022679"/>
    </source>
</evidence>
<dbReference type="Gene3D" id="3.30.70.1230">
    <property type="entry name" value="Nucleotide cyclase"/>
    <property type="match status" value="1"/>
</dbReference>
<dbReference type="GO" id="GO:0005886">
    <property type="term" value="C:plasma membrane"/>
    <property type="evidence" value="ECO:0007669"/>
    <property type="project" value="UniProtKB-SubCell"/>
</dbReference>
<dbReference type="Pfam" id="PF13191">
    <property type="entry name" value="AAA_16"/>
    <property type="match status" value="1"/>
</dbReference>
<keyword evidence="5" id="KW-0808">Transferase</keyword>
<evidence type="ECO:0000256" key="10">
    <source>
        <dbReference type="ARBA" id="ARBA00022989"/>
    </source>
</evidence>
<evidence type="ECO:0000256" key="3">
    <source>
        <dbReference type="ARBA" id="ARBA00022475"/>
    </source>
</evidence>
<feature type="binding site" evidence="12">
    <location>
        <position position="38"/>
    </location>
    <ligand>
        <name>ATP</name>
        <dbReference type="ChEBI" id="CHEBI:30616"/>
    </ligand>
</feature>
<keyword evidence="11" id="KW-0472">Membrane</keyword>
<dbReference type="KEGG" id="mjl:Mjls_0233"/>
<dbReference type="Pfam" id="PF00211">
    <property type="entry name" value="Guanylate_cyc"/>
    <property type="match status" value="1"/>
</dbReference>
<dbReference type="PROSITE" id="PS50125">
    <property type="entry name" value="GUANYLATE_CYCLASE_2"/>
    <property type="match status" value="1"/>
</dbReference>
<dbReference type="InterPro" id="IPR041664">
    <property type="entry name" value="AAA_16"/>
</dbReference>
<dbReference type="CDD" id="cd07302">
    <property type="entry name" value="CHD"/>
    <property type="match status" value="1"/>
</dbReference>
<dbReference type="GO" id="GO:0005524">
    <property type="term" value="F:ATP binding"/>
    <property type="evidence" value="ECO:0007669"/>
    <property type="project" value="UniProtKB-UniRule"/>
</dbReference>
<dbReference type="GO" id="GO:0009190">
    <property type="term" value="P:cyclic nucleotide biosynthetic process"/>
    <property type="evidence" value="ECO:0007669"/>
    <property type="project" value="InterPro"/>
</dbReference>
<dbReference type="CDD" id="cd14014">
    <property type="entry name" value="STKc_PknB_like"/>
    <property type="match status" value="1"/>
</dbReference>
<protein>
    <recommendedName>
        <fullName evidence="2">non-specific serine/threonine protein kinase</fullName>
        <ecNumber evidence="2">2.7.11.1</ecNumber>
    </recommendedName>
</protein>
<dbReference type="InterPro" id="IPR017441">
    <property type="entry name" value="Protein_kinase_ATP_BS"/>
</dbReference>
<dbReference type="SUPFAM" id="SSF56112">
    <property type="entry name" value="Protein kinase-like (PK-like)"/>
    <property type="match status" value="1"/>
</dbReference>
<name>A0A5Q5CA83_MYCSJ</name>
<dbReference type="SUPFAM" id="SSF52540">
    <property type="entry name" value="P-loop containing nucleoside triphosphate hydrolases"/>
    <property type="match status" value="1"/>
</dbReference>
<evidence type="ECO:0000256" key="11">
    <source>
        <dbReference type="ARBA" id="ARBA00023136"/>
    </source>
</evidence>
<gene>
    <name evidence="15" type="ordered locus">Mjls_0233</name>
</gene>
<accession>A0A5Q5CA83</accession>